<reference evidence="2 3" key="1">
    <citation type="submission" date="2024-03" db="EMBL/GenBank/DDBJ databases">
        <title>Complete genome of BD2.</title>
        <authorList>
            <person name="Cao G."/>
        </authorList>
    </citation>
    <scope>NUCLEOTIDE SEQUENCE [LARGE SCALE GENOMIC DNA]</scope>
    <source>
        <strain evidence="2 3">BD2</strain>
    </source>
</reference>
<name>A0ABZ2RLM9_ECTME</name>
<dbReference type="InterPro" id="IPR022742">
    <property type="entry name" value="Hydrolase_4"/>
</dbReference>
<organism evidence="2 3">
    <name type="scientific">Ectopseudomonas mendocina</name>
    <name type="common">Pseudomonas mendocina</name>
    <dbReference type="NCBI Taxonomy" id="300"/>
    <lineage>
        <taxon>Bacteria</taxon>
        <taxon>Pseudomonadati</taxon>
        <taxon>Pseudomonadota</taxon>
        <taxon>Gammaproteobacteria</taxon>
        <taxon>Pseudomonadales</taxon>
        <taxon>Pseudomonadaceae</taxon>
        <taxon>Ectopseudomonas</taxon>
    </lineage>
</organism>
<dbReference type="EMBL" id="CP148074">
    <property type="protein sequence ID" value="WXL27960.1"/>
    <property type="molecule type" value="Genomic_DNA"/>
</dbReference>
<gene>
    <name evidence="2" type="ORF">WG219_06870</name>
</gene>
<proteinExistence type="predicted"/>
<evidence type="ECO:0000259" key="1">
    <source>
        <dbReference type="Pfam" id="PF12146"/>
    </source>
</evidence>
<keyword evidence="3" id="KW-1185">Reference proteome</keyword>
<dbReference type="Proteomes" id="UP001476583">
    <property type="component" value="Chromosome"/>
</dbReference>
<evidence type="ECO:0000313" key="2">
    <source>
        <dbReference type="EMBL" id="WXL27960.1"/>
    </source>
</evidence>
<dbReference type="Pfam" id="PF12146">
    <property type="entry name" value="Hydrolase_4"/>
    <property type="match status" value="1"/>
</dbReference>
<evidence type="ECO:0000313" key="3">
    <source>
        <dbReference type="Proteomes" id="UP001476583"/>
    </source>
</evidence>
<dbReference type="PIRSF" id="PIRSF037442">
    <property type="entry name" value="UCP037442_abhydr"/>
    <property type="match status" value="1"/>
</dbReference>
<feature type="domain" description="Serine aminopeptidase S33" evidence="1">
    <location>
        <begin position="26"/>
        <end position="289"/>
    </location>
</feature>
<dbReference type="SUPFAM" id="SSF53474">
    <property type="entry name" value="alpha/beta-Hydrolases"/>
    <property type="match status" value="1"/>
</dbReference>
<sequence>MNHQSLWIECNDASPLYLNHWSAQRPAKAVIMLAHGMSEHSGRYARLAEALTAEGIELYAHDQRGHGKTAEHGVAGHFADKDGWQLVIRDLERINHHIRRDHPQTPIILLGHSMGSYIGMAYLMRHSCSVQGAILSGSNYQPVALYKIAEKLARFERWRQGPLGRSALIEFVSFGSFNKRFKPNRTAFDWLSRDPQEVDTYINDPLCGKRCSNQLWIDLLGGLQSITPPENLAQIDSKLPLLVIGGSCDPVSQGQRQLDLANALRQSGHMKVQVQLYPEARHELLNETNRDEATRYIINWLLQVTGLMQQSPSAQERQQ</sequence>
<dbReference type="InterPro" id="IPR017208">
    <property type="entry name" value="UCP037442_abhydr"/>
</dbReference>
<accession>A0ABZ2RLM9</accession>
<dbReference type="InterPro" id="IPR051044">
    <property type="entry name" value="MAG_DAG_Lipase"/>
</dbReference>
<dbReference type="PANTHER" id="PTHR11614">
    <property type="entry name" value="PHOSPHOLIPASE-RELATED"/>
    <property type="match status" value="1"/>
</dbReference>
<dbReference type="Gene3D" id="3.40.50.1820">
    <property type="entry name" value="alpha/beta hydrolase"/>
    <property type="match status" value="1"/>
</dbReference>
<dbReference type="InterPro" id="IPR029058">
    <property type="entry name" value="AB_hydrolase_fold"/>
</dbReference>
<protein>
    <submittedName>
        <fullName evidence="2">Lysophospholipase</fullName>
    </submittedName>
</protein>